<evidence type="ECO:0000313" key="2">
    <source>
        <dbReference type="EMBL" id="QEA17339.1"/>
    </source>
</evidence>
<protein>
    <submittedName>
        <fullName evidence="2">Uncharacterized protein</fullName>
    </submittedName>
</protein>
<dbReference type="Proteomes" id="UP000321172">
    <property type="component" value="Chromosome"/>
</dbReference>
<dbReference type="RefSeq" id="WP_147091418.1">
    <property type="nucleotide sequence ID" value="NZ_BAABJD010000002.1"/>
</dbReference>
<keyword evidence="1" id="KW-0812">Transmembrane</keyword>
<evidence type="ECO:0000313" key="3">
    <source>
        <dbReference type="Proteomes" id="UP000321172"/>
    </source>
</evidence>
<keyword evidence="1" id="KW-0472">Membrane</keyword>
<accession>A0A5B8S6W2</accession>
<keyword evidence="1" id="KW-1133">Transmembrane helix</keyword>
<evidence type="ECO:0000256" key="1">
    <source>
        <dbReference type="SAM" id="Phobius"/>
    </source>
</evidence>
<keyword evidence="3" id="KW-1185">Reference proteome</keyword>
<dbReference type="KEGG" id="ngf:FRF71_15010"/>
<feature type="transmembrane region" description="Helical" evidence="1">
    <location>
        <begin position="12"/>
        <end position="32"/>
    </location>
</feature>
<sequence>MATVLKQVLAWMPFFFGIGFIAPLIAQLMVLWDLPAPFGISRIAFGLIIGGTWGLVANIRGRWL</sequence>
<feature type="transmembrane region" description="Helical" evidence="1">
    <location>
        <begin position="38"/>
        <end position="59"/>
    </location>
</feature>
<gene>
    <name evidence="2" type="ORF">FRF71_15010</name>
</gene>
<name>A0A5B8S6W2_9SPHN</name>
<dbReference type="EMBL" id="CP042345">
    <property type="protein sequence ID" value="QEA17339.1"/>
    <property type="molecule type" value="Genomic_DNA"/>
</dbReference>
<reference evidence="2 3" key="1">
    <citation type="journal article" date="2013" name="J. Microbiol. Biotechnol.">
        <title>Novosphingobium ginsenosidimutans sp. nov., with the ability to convert ginsenoside.</title>
        <authorList>
            <person name="Kim J.K."/>
            <person name="He D."/>
            <person name="Liu Q.M."/>
            <person name="Park H.Y."/>
            <person name="Jung M.S."/>
            <person name="Yoon M.H."/>
            <person name="Kim S.C."/>
            <person name="Im W.T."/>
        </authorList>
    </citation>
    <scope>NUCLEOTIDE SEQUENCE [LARGE SCALE GENOMIC DNA]</scope>
    <source>
        <strain evidence="2 3">FW-6</strain>
    </source>
</reference>
<organism evidence="2 3">
    <name type="scientific">Novosphingobium ginsenosidimutans</name>
    <dbReference type="NCBI Taxonomy" id="1176536"/>
    <lineage>
        <taxon>Bacteria</taxon>
        <taxon>Pseudomonadati</taxon>
        <taxon>Pseudomonadota</taxon>
        <taxon>Alphaproteobacteria</taxon>
        <taxon>Sphingomonadales</taxon>
        <taxon>Sphingomonadaceae</taxon>
        <taxon>Novosphingobium</taxon>
    </lineage>
</organism>
<dbReference type="AlphaFoldDB" id="A0A5B8S6W2"/>
<proteinExistence type="predicted"/>
<dbReference type="OrthoDB" id="7632370at2"/>